<gene>
    <name evidence="2" type="ORF">FQA47_024128</name>
</gene>
<dbReference type="AlphaFoldDB" id="A0A834L1W8"/>
<comment type="caution">
    <text evidence="2">The sequence shown here is derived from an EMBL/GenBank/DDBJ whole genome shotgun (WGS) entry which is preliminary data.</text>
</comment>
<dbReference type="EMBL" id="WKFB01000023">
    <property type="protein sequence ID" value="KAF6738567.1"/>
    <property type="molecule type" value="Genomic_DNA"/>
</dbReference>
<feature type="region of interest" description="Disordered" evidence="1">
    <location>
        <begin position="14"/>
        <end position="52"/>
    </location>
</feature>
<proteinExistence type="predicted"/>
<evidence type="ECO:0000313" key="3">
    <source>
        <dbReference type="Proteomes" id="UP000646548"/>
    </source>
</evidence>
<protein>
    <submittedName>
        <fullName evidence="2">Uncharacterized protein</fullName>
    </submittedName>
</protein>
<reference evidence="2" key="1">
    <citation type="journal article" name="BMC Genomics">
        <title>Long-read sequencing and de novo genome assembly of marine medaka (Oryzias melastigma).</title>
        <authorList>
            <person name="Liang P."/>
            <person name="Saqib H.S.A."/>
            <person name="Ni X."/>
            <person name="Shen Y."/>
        </authorList>
    </citation>
    <scope>NUCLEOTIDE SEQUENCE</scope>
    <source>
        <strain evidence="2">Bigg-433</strain>
    </source>
</reference>
<accession>A0A834L1W8</accession>
<sequence length="74" mass="7971">MVGCRCRCGRFRLRSPQPRQPQPLPVRDAGAGRRLETAAPPPSTDGPDGCLLAATAHRSPWQNLSPVPVRGACR</sequence>
<evidence type="ECO:0000313" key="2">
    <source>
        <dbReference type="EMBL" id="KAF6738567.1"/>
    </source>
</evidence>
<evidence type="ECO:0000256" key="1">
    <source>
        <dbReference type="SAM" id="MobiDB-lite"/>
    </source>
</evidence>
<dbReference type="Proteomes" id="UP000646548">
    <property type="component" value="Unassembled WGS sequence"/>
</dbReference>
<organism evidence="2 3">
    <name type="scientific">Oryzias melastigma</name>
    <name type="common">Marine medaka</name>
    <dbReference type="NCBI Taxonomy" id="30732"/>
    <lineage>
        <taxon>Eukaryota</taxon>
        <taxon>Metazoa</taxon>
        <taxon>Chordata</taxon>
        <taxon>Craniata</taxon>
        <taxon>Vertebrata</taxon>
        <taxon>Euteleostomi</taxon>
        <taxon>Actinopterygii</taxon>
        <taxon>Neopterygii</taxon>
        <taxon>Teleostei</taxon>
        <taxon>Neoteleostei</taxon>
        <taxon>Acanthomorphata</taxon>
        <taxon>Ovalentaria</taxon>
        <taxon>Atherinomorphae</taxon>
        <taxon>Beloniformes</taxon>
        <taxon>Adrianichthyidae</taxon>
        <taxon>Oryziinae</taxon>
        <taxon>Oryzias</taxon>
    </lineage>
</organism>
<name>A0A834L1W8_ORYME</name>